<reference evidence="1 2" key="1">
    <citation type="submission" date="2006-01" db="EMBL/GenBank/DDBJ databases">
        <authorList>
            <person name="Hagstrom A."/>
            <person name="Ferriera S."/>
            <person name="Johnson J."/>
            <person name="Kravitz S."/>
            <person name="Halpern A."/>
            <person name="Remington K."/>
            <person name="Beeson K."/>
            <person name="Tran B."/>
            <person name="Rogers Y.-H."/>
            <person name="Friedman R."/>
            <person name="Venter J.C."/>
        </authorList>
    </citation>
    <scope>NUCLEOTIDE SEQUENCE [LARGE SCALE GENOMIC DNA]</scope>
    <source>
        <strain evidence="1 2">SKA53</strain>
    </source>
</reference>
<organism evidence="1 2">
    <name type="scientific">Yoonia vestfoldensis SKA53</name>
    <dbReference type="NCBI Taxonomy" id="314232"/>
    <lineage>
        <taxon>Bacteria</taxon>
        <taxon>Pseudomonadati</taxon>
        <taxon>Pseudomonadota</taxon>
        <taxon>Alphaproteobacteria</taxon>
        <taxon>Rhodobacterales</taxon>
        <taxon>Paracoccaceae</taxon>
        <taxon>Yoonia</taxon>
    </lineage>
</organism>
<dbReference type="HOGENOM" id="CLU_125446_2_0_5"/>
<evidence type="ECO:0000313" key="1">
    <source>
        <dbReference type="EMBL" id="EAQ08057.1"/>
    </source>
</evidence>
<name>A3V187_9RHOB</name>
<dbReference type="Pfam" id="PF07845">
    <property type="entry name" value="DUF1636"/>
    <property type="match status" value="1"/>
</dbReference>
<dbReference type="STRING" id="314232.SKA53_10044"/>
<dbReference type="eggNOG" id="COG5469">
    <property type="taxonomic scope" value="Bacteria"/>
</dbReference>
<gene>
    <name evidence="1" type="ORF">SKA53_10044</name>
</gene>
<dbReference type="EMBL" id="AAMS01000001">
    <property type="protein sequence ID" value="EAQ08057.1"/>
    <property type="molecule type" value="Genomic_DNA"/>
</dbReference>
<protein>
    <recommendedName>
        <fullName evidence="3">Metal-binding protein</fullName>
    </recommendedName>
</protein>
<proteinExistence type="predicted"/>
<dbReference type="AlphaFoldDB" id="A3V187"/>
<accession>A3V187</accession>
<evidence type="ECO:0008006" key="3">
    <source>
        <dbReference type="Google" id="ProtNLM"/>
    </source>
</evidence>
<sequence length="149" mass="15945">MYLSSDLADHAIIRLKGVDHDGRQKMTTWITICDTCKREGWDSGTMAQTDGEALAGLIEAAASGLAGVKTRRVSCLMGCKSGCNITIQAPDKLNYTLGDFTPDTDAAAGIVAYAQAHAQSPTGQVPFRDWPQSIKGHFVTRHPPLPASE</sequence>
<keyword evidence="2" id="KW-1185">Reference proteome</keyword>
<comment type="caution">
    <text evidence="1">The sequence shown here is derived from an EMBL/GenBank/DDBJ whole genome shotgun (WGS) entry which is preliminary data.</text>
</comment>
<dbReference type="InterPro" id="IPR012863">
    <property type="entry name" value="DUF1636"/>
</dbReference>
<evidence type="ECO:0000313" key="2">
    <source>
        <dbReference type="Proteomes" id="UP000004507"/>
    </source>
</evidence>
<dbReference type="Proteomes" id="UP000004507">
    <property type="component" value="Unassembled WGS sequence"/>
</dbReference>